<dbReference type="SUPFAM" id="SSF46565">
    <property type="entry name" value="Chaperone J-domain"/>
    <property type="match status" value="1"/>
</dbReference>
<name>A0A367ZTN5_9BACT</name>
<dbReference type="EMBL" id="QOQW01000002">
    <property type="protein sequence ID" value="RCK81406.1"/>
    <property type="molecule type" value="Genomic_DNA"/>
</dbReference>
<evidence type="ECO:0000313" key="3">
    <source>
        <dbReference type="Proteomes" id="UP000252355"/>
    </source>
</evidence>
<protein>
    <recommendedName>
        <fullName evidence="1">J domain-containing protein</fullName>
    </recommendedName>
</protein>
<dbReference type="PANTHER" id="PTHR24074">
    <property type="entry name" value="CO-CHAPERONE PROTEIN DJLA"/>
    <property type="match status" value="1"/>
</dbReference>
<dbReference type="InterPro" id="IPR036869">
    <property type="entry name" value="J_dom_sf"/>
</dbReference>
<comment type="caution">
    <text evidence="2">The sequence shown here is derived from an EMBL/GenBank/DDBJ whole genome shotgun (WGS) entry which is preliminary data.</text>
</comment>
<evidence type="ECO:0000259" key="1">
    <source>
        <dbReference type="PROSITE" id="PS50076"/>
    </source>
</evidence>
<dbReference type="AlphaFoldDB" id="A0A367ZTN5"/>
<dbReference type="Pfam" id="PF00226">
    <property type="entry name" value="DnaJ"/>
    <property type="match status" value="1"/>
</dbReference>
<feature type="domain" description="J" evidence="1">
    <location>
        <begin position="6"/>
        <end position="78"/>
    </location>
</feature>
<dbReference type="InterPro" id="IPR001623">
    <property type="entry name" value="DnaJ_domain"/>
</dbReference>
<gene>
    <name evidence="2" type="ORF">OZSIB_2275</name>
</gene>
<accession>A0A367ZTN5</accession>
<dbReference type="InterPro" id="IPR050817">
    <property type="entry name" value="DjlA_DnaK_co-chaperone"/>
</dbReference>
<reference evidence="2 3" key="1">
    <citation type="submission" date="2018-05" db="EMBL/GenBank/DDBJ databases">
        <title>A metagenomic window into the 2 km-deep terrestrial subsurface aquifer revealed taxonomically and functionally diverse microbial community comprising novel uncultured bacterial lineages.</title>
        <authorList>
            <person name="Kadnikov V.V."/>
            <person name="Mardanov A.V."/>
            <person name="Beletsky A.V."/>
            <person name="Banks D."/>
            <person name="Pimenov N.V."/>
            <person name="Frank Y.A."/>
            <person name="Karnachuk O.V."/>
            <person name="Ravin N.V."/>
        </authorList>
    </citation>
    <scope>NUCLEOTIDE SEQUENCE [LARGE SCALE GENOMIC DNA]</scope>
    <source>
        <strain evidence="2">BY5</strain>
    </source>
</reference>
<dbReference type="Gene3D" id="1.10.287.110">
    <property type="entry name" value="DnaJ domain"/>
    <property type="match status" value="1"/>
</dbReference>
<dbReference type="PRINTS" id="PR00625">
    <property type="entry name" value="JDOMAIN"/>
</dbReference>
<dbReference type="SMART" id="SM00271">
    <property type="entry name" value="DnaJ"/>
    <property type="match status" value="1"/>
</dbReference>
<evidence type="ECO:0000313" key="2">
    <source>
        <dbReference type="EMBL" id="RCK81406.1"/>
    </source>
</evidence>
<dbReference type="Proteomes" id="UP000252355">
    <property type="component" value="Unassembled WGS sequence"/>
</dbReference>
<proteinExistence type="predicted"/>
<organism evidence="2 3">
    <name type="scientific">Candidatus Ozemobacter sibiricus</name>
    <dbReference type="NCBI Taxonomy" id="2268124"/>
    <lineage>
        <taxon>Bacteria</taxon>
        <taxon>Candidatus Ozemobacteria</taxon>
        <taxon>Candidatus Ozemobacterales</taxon>
        <taxon>Candidatus Ozemobacteraceae</taxon>
        <taxon>Candidatus Ozemobacter</taxon>
    </lineage>
</organism>
<dbReference type="PROSITE" id="PS50076">
    <property type="entry name" value="DNAJ_2"/>
    <property type="match status" value="1"/>
</dbReference>
<dbReference type="CDD" id="cd06257">
    <property type="entry name" value="DnaJ"/>
    <property type="match status" value="1"/>
</dbReference>
<sequence length="340" mass="39647">MKELQKHLRLFSLRSSATFNDVKAAYRRLAKEWHPDRFVDDPGMRRIAEDRIKEINIAYDFLVRHFSQKRFSLIDPDGKVENTEPVVWQPLERDLFWTNLQADFLLPVLYEAFREFGVKDLAWSTYRRLLRGTWEGYAQKLYHSLDVETETRTKGDRTQVRFTYRYTHEADNTRLGLEEGPDLVGAVGRFLASPRFTHEVRPNLARIYFQQFQLHEITQTEIRSHQVTAEGRADRLDIGGATINQVMGLLYKAMSDAGVDRIFWNTGTKIMFGTTGWSLRSAGQLVRALIEGEGRQFRIRIQSKPLTYGRVRESPLSDLGRGREDEQRIRQHILARLRGG</sequence>